<dbReference type="CDD" id="cd09917">
    <property type="entry name" value="F-box_SF"/>
    <property type="match status" value="1"/>
</dbReference>
<sequence length="481" mass="53730">MEVVSLSAAADWSGLPQDLLLAIMAALDVPSLVRSGAVCTSWSDAYNTFRLPALKQAPCLLYACDEYGPNYAALYCPSTNATFRVPYPGPLHEKRSFVFSCHGWVFATDEVGDPYLLNPITGVQAALPPVKTIAVRGENFFDNDGKHVLDLESEDENGDPKTGIVWARESEYARVAISPAAEVTACTVLIMHITRFTLLFARPGDKRWTSLPDFETCVKDVLYNDKDGLFYVLHNKGSIHALDLNGSSPSVTKIMRNVTRASVANMYLVVMPSGQLLQVWRMQNNIDVPLKNHVSYKDVVRVALQNCIDLANKNDSDKLKETVTDDEQQIDVEEEELRDNEVNTTEVLVFKVDANRQKLVEPRDIGEYTIFLGFNAAVWLSTKDTTLEANCIYLMDDVDSPSYHPMLRKDLGIWNIKKRSMQKLGDAWPIMHSWLDLPAPIWITPNFASTACLASPIAGRAATTAPRATTRSGRRRARRRR</sequence>
<dbReference type="EnsemblPlants" id="TraesCS2B02G443700.1">
    <property type="protein sequence ID" value="TraesCS2B02G443700.1.cds1"/>
    <property type="gene ID" value="TraesCS2B02G443700"/>
</dbReference>
<dbReference type="Gramene" id="TraesCS2B03G1129200.1">
    <property type="protein sequence ID" value="TraesCS2B03G1129200.1.CDS1"/>
    <property type="gene ID" value="TraesCS2B03G1129200"/>
</dbReference>
<name>A0A3B6CBN2_WHEAT</name>
<dbReference type="Gramene" id="TraesCLE_scaffold_049305_01G000100.1">
    <property type="protein sequence ID" value="TraesCLE_scaffold_049305_01G000100.1"/>
    <property type="gene ID" value="TraesCLE_scaffold_049305_01G000100"/>
</dbReference>
<evidence type="ECO:0000313" key="5">
    <source>
        <dbReference type="Proteomes" id="UP000019116"/>
    </source>
</evidence>
<evidence type="ECO:0000259" key="3">
    <source>
        <dbReference type="Pfam" id="PF12937"/>
    </source>
</evidence>
<dbReference type="Gramene" id="TraesWEE_scaffold_009910_01G000400.1">
    <property type="protein sequence ID" value="TraesWEE_scaffold_009910_01G000400.1"/>
    <property type="gene ID" value="TraesWEE_scaffold_009910_01G000400"/>
</dbReference>
<dbReference type="STRING" id="4565.A0A3B6CBN2"/>
<dbReference type="InterPro" id="IPR005174">
    <property type="entry name" value="KIB1-4_b-propeller"/>
</dbReference>
<proteinExistence type="predicted"/>
<keyword evidence="5" id="KW-1185">Reference proteome</keyword>
<dbReference type="Proteomes" id="UP000019116">
    <property type="component" value="Chromosome 2B"/>
</dbReference>
<accession>A0A3B6CBN2</accession>
<organism evidence="4">
    <name type="scientific">Triticum aestivum</name>
    <name type="common">Wheat</name>
    <dbReference type="NCBI Taxonomy" id="4565"/>
    <lineage>
        <taxon>Eukaryota</taxon>
        <taxon>Viridiplantae</taxon>
        <taxon>Streptophyta</taxon>
        <taxon>Embryophyta</taxon>
        <taxon>Tracheophyta</taxon>
        <taxon>Spermatophyta</taxon>
        <taxon>Magnoliopsida</taxon>
        <taxon>Liliopsida</taxon>
        <taxon>Poales</taxon>
        <taxon>Poaceae</taxon>
        <taxon>BOP clade</taxon>
        <taxon>Pooideae</taxon>
        <taxon>Triticodae</taxon>
        <taxon>Triticeae</taxon>
        <taxon>Triticinae</taxon>
        <taxon>Triticum</taxon>
    </lineage>
</organism>
<dbReference type="Pfam" id="PF12937">
    <property type="entry name" value="F-box-like"/>
    <property type="match status" value="1"/>
</dbReference>
<dbReference type="AlphaFoldDB" id="A0A3B6CBN2"/>
<dbReference type="Gene3D" id="1.20.1280.50">
    <property type="match status" value="1"/>
</dbReference>
<dbReference type="Gramene" id="TraesROB_scaffold_031342_01G000100.1">
    <property type="protein sequence ID" value="TraesROB_scaffold_031342_01G000100.1"/>
    <property type="gene ID" value="TraesROB_scaffold_031342_01G000100"/>
</dbReference>
<feature type="domain" description="F-box" evidence="3">
    <location>
        <begin position="12"/>
        <end position="45"/>
    </location>
</feature>
<dbReference type="Pfam" id="PF03478">
    <property type="entry name" value="Beta-prop_KIB1-4"/>
    <property type="match status" value="1"/>
</dbReference>
<protein>
    <submittedName>
        <fullName evidence="4">Uncharacterized protein</fullName>
    </submittedName>
</protein>
<dbReference type="SUPFAM" id="SSF81383">
    <property type="entry name" value="F-box domain"/>
    <property type="match status" value="1"/>
</dbReference>
<reference evidence="4" key="1">
    <citation type="submission" date="2018-08" db="EMBL/GenBank/DDBJ databases">
        <authorList>
            <person name="Rossello M."/>
        </authorList>
    </citation>
    <scope>NUCLEOTIDE SEQUENCE [LARGE SCALE GENOMIC DNA]</scope>
    <source>
        <strain evidence="4">cv. Chinese Spring</strain>
    </source>
</reference>
<feature type="region of interest" description="Disordered" evidence="1">
    <location>
        <begin position="462"/>
        <end position="481"/>
    </location>
</feature>
<dbReference type="InterPro" id="IPR036047">
    <property type="entry name" value="F-box-like_dom_sf"/>
</dbReference>
<evidence type="ECO:0000313" key="4">
    <source>
        <dbReference type="EnsemblPlants" id="TraesCS2B02G443700.1.cds1"/>
    </source>
</evidence>
<feature type="domain" description="KIB1-4 beta-propeller" evidence="2">
    <location>
        <begin position="77"/>
        <end position="415"/>
    </location>
</feature>
<reference evidence="4" key="2">
    <citation type="submission" date="2018-10" db="UniProtKB">
        <authorList>
            <consortium name="EnsemblPlants"/>
        </authorList>
    </citation>
    <scope>IDENTIFICATION</scope>
</reference>
<dbReference type="Gramene" id="TraesCS2B02G443700.1">
    <property type="protein sequence ID" value="TraesCS2B02G443700.1.cds1"/>
    <property type="gene ID" value="TraesCS2B02G443700"/>
</dbReference>
<evidence type="ECO:0000259" key="2">
    <source>
        <dbReference type="Pfam" id="PF03478"/>
    </source>
</evidence>
<feature type="compositionally biased region" description="Low complexity" evidence="1">
    <location>
        <begin position="462"/>
        <end position="471"/>
    </location>
</feature>
<evidence type="ECO:0000256" key="1">
    <source>
        <dbReference type="SAM" id="MobiDB-lite"/>
    </source>
</evidence>
<dbReference type="PANTHER" id="PTHR44586">
    <property type="entry name" value="F-BOX DOMAIN CONTAINING PROTEIN, EXPRESSED"/>
    <property type="match status" value="1"/>
</dbReference>
<dbReference type="Gramene" id="TraesCAD_scaffold_024655_01G000100.1">
    <property type="protein sequence ID" value="TraesCAD_scaffold_024655_01G000100.1"/>
    <property type="gene ID" value="TraesCAD_scaffold_024655_01G000100"/>
</dbReference>
<dbReference type="PANTHER" id="PTHR44586:SF17">
    <property type="entry name" value="DUF295 DOMAIN-CONTAINING PROTEIN"/>
    <property type="match status" value="1"/>
</dbReference>
<feature type="compositionally biased region" description="Basic residues" evidence="1">
    <location>
        <begin position="472"/>
        <end position="481"/>
    </location>
</feature>
<dbReference type="InterPro" id="IPR001810">
    <property type="entry name" value="F-box_dom"/>
</dbReference>
<dbReference type="OrthoDB" id="626277at2759"/>